<evidence type="ECO:0000256" key="6">
    <source>
        <dbReference type="SAM" id="MobiDB-lite"/>
    </source>
</evidence>
<dbReference type="Pfam" id="PF13656">
    <property type="entry name" value="RNA_pol_L_2"/>
    <property type="match status" value="1"/>
</dbReference>
<dbReference type="PROSITE" id="PS01154">
    <property type="entry name" value="RNA_POL_L_13KD"/>
    <property type="match status" value="1"/>
</dbReference>
<evidence type="ECO:0000256" key="3">
    <source>
        <dbReference type="ARBA" id="ARBA00023163"/>
    </source>
</evidence>
<dbReference type="GO" id="GO:0046983">
    <property type="term" value="F:protein dimerization activity"/>
    <property type="evidence" value="ECO:0007669"/>
    <property type="project" value="InterPro"/>
</dbReference>
<dbReference type="Gene3D" id="3.30.1360.10">
    <property type="entry name" value="RNA polymerase, RBP11-like subunit"/>
    <property type="match status" value="1"/>
</dbReference>
<feature type="region of interest" description="Disordered" evidence="6">
    <location>
        <begin position="1"/>
        <end position="23"/>
    </location>
</feature>
<keyword evidence="3" id="KW-0804">Transcription</keyword>
<dbReference type="PANTHER" id="PTHR13946:SF16">
    <property type="entry name" value="DNA-DIRECTED RNA POLYMERASE II SUBUNIT RPB11"/>
    <property type="match status" value="1"/>
</dbReference>
<feature type="compositionally biased region" description="Pro residues" evidence="6">
    <location>
        <begin position="7"/>
        <end position="18"/>
    </location>
</feature>
<dbReference type="InterPro" id="IPR009025">
    <property type="entry name" value="RBP11-like_dimer"/>
</dbReference>
<keyword evidence="4" id="KW-0539">Nucleus</keyword>
<dbReference type="SUPFAM" id="SSF55257">
    <property type="entry name" value="RBP11-like subunits of RNA polymerase"/>
    <property type="match status" value="1"/>
</dbReference>
<protein>
    <submittedName>
        <fullName evidence="8">Putative DNA-directed RNA polymerase II subunit RPB11a</fullName>
    </submittedName>
</protein>
<reference evidence="9" key="1">
    <citation type="submission" date="2015-09" db="EMBL/GenBank/DDBJ databases">
        <authorList>
            <person name="Fill T.P."/>
            <person name="Baretta J.F."/>
            <person name="de Almeida L.G."/>
            <person name="Rocha M."/>
            <person name="de Souza D.H."/>
            <person name="Malavazi I."/>
            <person name="Cerdeira L.T."/>
            <person name="Hong H."/>
            <person name="Samborskyy M."/>
            <person name="de Vasconcelos A.T."/>
            <person name="Leadlay P."/>
            <person name="Rodrigues-Filho E."/>
        </authorList>
    </citation>
    <scope>NUCLEOTIDE SEQUENCE [LARGE SCALE GENOMIC DNA]</scope>
    <source>
        <strain evidence="9">LaBioMMi 136</strain>
    </source>
</reference>
<evidence type="ECO:0000313" key="9">
    <source>
        <dbReference type="Proteomes" id="UP000190744"/>
    </source>
</evidence>
<dbReference type="PANTHER" id="PTHR13946">
    <property type="entry name" value="DNA-DIRECTED RNA POLYMERASE I,II,III"/>
    <property type="match status" value="1"/>
</dbReference>
<dbReference type="GO" id="GO:0006366">
    <property type="term" value="P:transcription by RNA polymerase II"/>
    <property type="evidence" value="ECO:0007669"/>
    <property type="project" value="InterPro"/>
</dbReference>
<dbReference type="GO" id="GO:0003677">
    <property type="term" value="F:DNA binding"/>
    <property type="evidence" value="ECO:0007669"/>
    <property type="project" value="InterPro"/>
</dbReference>
<proteinExistence type="inferred from homology"/>
<evidence type="ECO:0000259" key="7">
    <source>
        <dbReference type="Pfam" id="PF13656"/>
    </source>
</evidence>
<dbReference type="InterPro" id="IPR036603">
    <property type="entry name" value="RBP11-like"/>
</dbReference>
<dbReference type="InterPro" id="IPR037685">
    <property type="entry name" value="RBP11"/>
</dbReference>
<accession>A0A1S9S100</accession>
<dbReference type="GO" id="GO:0003899">
    <property type="term" value="F:DNA-directed RNA polymerase activity"/>
    <property type="evidence" value="ECO:0007669"/>
    <property type="project" value="InterPro"/>
</dbReference>
<sequence length="203" mass="22927">MSIPSSYPNPSPRLPSQPPTALHQNHLHQDYPYIPAIMNSYPYPSSFGFNTASVAIARERAGNRTRPEPRAPRPVQTDDRQSPYEAILLAPGENKIDVEVDTRMPSAAIFTFHKEDHTLANMIRTRLLRTPHVTFAAYRVPHPLTPNFQLRCQTDGEITPRQAVINACQALIKDLGILSREFTKEYELRKMANAANQQQNIGE</sequence>
<evidence type="ECO:0000313" key="8">
    <source>
        <dbReference type="EMBL" id="OOQ90888.1"/>
    </source>
</evidence>
<keyword evidence="2 8" id="KW-0240">DNA-directed RNA polymerase</keyword>
<dbReference type="CDD" id="cd06926">
    <property type="entry name" value="RNAP_II_RPB11"/>
    <property type="match status" value="1"/>
</dbReference>
<evidence type="ECO:0000256" key="1">
    <source>
        <dbReference type="ARBA" id="ARBA00004123"/>
    </source>
</evidence>
<dbReference type="InterPro" id="IPR022905">
    <property type="entry name" value="Rpo11-like"/>
</dbReference>
<feature type="domain" description="DNA-directed RNA polymerase RBP11-like dimerisation" evidence="7">
    <location>
        <begin position="108"/>
        <end position="180"/>
    </location>
</feature>
<evidence type="ECO:0000256" key="2">
    <source>
        <dbReference type="ARBA" id="ARBA00022478"/>
    </source>
</evidence>
<name>A0A1S9S100_PENBI</name>
<dbReference type="AlphaFoldDB" id="A0A1S9S100"/>
<dbReference type="InterPro" id="IPR008193">
    <property type="entry name" value="RNA_pol_Rpb11_13-16kDa_CS"/>
</dbReference>
<dbReference type="Proteomes" id="UP000190744">
    <property type="component" value="Unassembled WGS sequence"/>
</dbReference>
<dbReference type="HAMAP" id="MF_00261">
    <property type="entry name" value="RNApol_arch_Rpo11"/>
    <property type="match status" value="1"/>
</dbReference>
<dbReference type="GO" id="GO:0005665">
    <property type="term" value="C:RNA polymerase II, core complex"/>
    <property type="evidence" value="ECO:0007669"/>
    <property type="project" value="InterPro"/>
</dbReference>
<comment type="caution">
    <text evidence="8">The sequence shown here is derived from an EMBL/GenBank/DDBJ whole genome shotgun (WGS) entry which is preliminary data.</text>
</comment>
<gene>
    <name evidence="8" type="ORF">PEBR_03013</name>
</gene>
<organism evidence="8 9">
    <name type="scientific">Penicillium brasilianum</name>
    <dbReference type="NCBI Taxonomy" id="104259"/>
    <lineage>
        <taxon>Eukaryota</taxon>
        <taxon>Fungi</taxon>
        <taxon>Dikarya</taxon>
        <taxon>Ascomycota</taxon>
        <taxon>Pezizomycotina</taxon>
        <taxon>Eurotiomycetes</taxon>
        <taxon>Eurotiomycetidae</taxon>
        <taxon>Eurotiales</taxon>
        <taxon>Aspergillaceae</taxon>
        <taxon>Penicillium</taxon>
    </lineage>
</organism>
<comment type="subcellular location">
    <subcellularLocation>
        <location evidence="1">Nucleus</location>
    </subcellularLocation>
</comment>
<comment type="similarity">
    <text evidence="5">Belongs to the archaeal Rpo11/eukaryotic RPB11/RPC19 RNA polymerase subunit family.</text>
</comment>
<evidence type="ECO:0000256" key="4">
    <source>
        <dbReference type="ARBA" id="ARBA00023242"/>
    </source>
</evidence>
<evidence type="ECO:0000256" key="5">
    <source>
        <dbReference type="ARBA" id="ARBA00025751"/>
    </source>
</evidence>
<dbReference type="EMBL" id="LJBN01000035">
    <property type="protein sequence ID" value="OOQ90888.1"/>
    <property type="molecule type" value="Genomic_DNA"/>
</dbReference>
<feature type="region of interest" description="Disordered" evidence="6">
    <location>
        <begin position="59"/>
        <end position="82"/>
    </location>
</feature>